<feature type="site" description="Important for substrate specificity" evidence="4">
    <location>
        <position position="165"/>
    </location>
</feature>
<evidence type="ECO:0000256" key="3">
    <source>
        <dbReference type="ARBA" id="ARBA00023080"/>
    </source>
</evidence>
<protein>
    <recommendedName>
        <fullName evidence="4">dTTP/UTP pyrophosphatase</fullName>
        <shortName evidence="4">dTTPase/UTPase</shortName>
        <ecNumber evidence="4">3.6.1.9</ecNumber>
    </recommendedName>
    <alternativeName>
        <fullName evidence="4">Nucleoside triphosphate pyrophosphatase</fullName>
    </alternativeName>
    <alternativeName>
        <fullName evidence="4">Nucleotide pyrophosphatase</fullName>
        <shortName evidence="4">Nucleotide PPase</shortName>
    </alternativeName>
</protein>
<dbReference type="GO" id="GO:0009117">
    <property type="term" value="P:nucleotide metabolic process"/>
    <property type="evidence" value="ECO:0007669"/>
    <property type="project" value="UniProtKB-KW"/>
</dbReference>
<dbReference type="GO" id="GO:0036218">
    <property type="term" value="F:dTTP diphosphatase activity"/>
    <property type="evidence" value="ECO:0007669"/>
    <property type="project" value="RHEA"/>
</dbReference>
<dbReference type="SUPFAM" id="SSF52972">
    <property type="entry name" value="ITPase-like"/>
    <property type="match status" value="1"/>
</dbReference>
<dbReference type="GO" id="GO:0036221">
    <property type="term" value="F:UTP diphosphatase activity"/>
    <property type="evidence" value="ECO:0007669"/>
    <property type="project" value="RHEA"/>
</dbReference>
<evidence type="ECO:0000256" key="1">
    <source>
        <dbReference type="ARBA" id="ARBA00001968"/>
    </source>
</evidence>
<accession>A0A2C9D267</accession>
<dbReference type="AlphaFoldDB" id="A0A2C9D267"/>
<dbReference type="EMBL" id="LT960614">
    <property type="protein sequence ID" value="SON54334.1"/>
    <property type="molecule type" value="Genomic_DNA"/>
</dbReference>
<dbReference type="Gene3D" id="3.90.950.10">
    <property type="match status" value="1"/>
</dbReference>
<name>A0A2C9D267_9HYPH</name>
<dbReference type="HAMAP" id="MF_00528">
    <property type="entry name" value="Maf"/>
    <property type="match status" value="1"/>
</dbReference>
<dbReference type="InterPro" id="IPR029001">
    <property type="entry name" value="ITPase-like_fam"/>
</dbReference>
<comment type="function">
    <text evidence="4">Nucleoside triphosphate pyrophosphatase that hydrolyzes dTTP and UTP. May have a dual role in cell division arrest and in preventing the incorporation of modified nucleotides into cellular nucleic acids.</text>
</comment>
<feature type="site" description="Important for substrate specificity" evidence="4">
    <location>
        <position position="83"/>
    </location>
</feature>
<comment type="subcellular location">
    <subcellularLocation>
        <location evidence="4">Cytoplasm</location>
    </subcellularLocation>
</comment>
<dbReference type="EC" id="3.6.1.9" evidence="4"/>
<feature type="active site" description="Proton acceptor" evidence="4">
    <location>
        <position position="82"/>
    </location>
</feature>
<evidence type="ECO:0000313" key="6">
    <source>
        <dbReference type="Proteomes" id="UP000223606"/>
    </source>
</evidence>
<comment type="catalytic activity">
    <reaction evidence="4">
        <text>dTTP + H2O = dTMP + diphosphate + H(+)</text>
        <dbReference type="Rhea" id="RHEA:28534"/>
        <dbReference type="ChEBI" id="CHEBI:15377"/>
        <dbReference type="ChEBI" id="CHEBI:15378"/>
        <dbReference type="ChEBI" id="CHEBI:33019"/>
        <dbReference type="ChEBI" id="CHEBI:37568"/>
        <dbReference type="ChEBI" id="CHEBI:63528"/>
        <dbReference type="EC" id="3.6.1.9"/>
    </reaction>
</comment>
<evidence type="ECO:0000256" key="4">
    <source>
        <dbReference type="HAMAP-Rule" id="MF_00528"/>
    </source>
</evidence>
<dbReference type="NCBIfam" id="TIGR00172">
    <property type="entry name" value="maf"/>
    <property type="match status" value="1"/>
</dbReference>
<feature type="site" description="Important for substrate specificity" evidence="4">
    <location>
        <position position="18"/>
    </location>
</feature>
<dbReference type="InterPro" id="IPR003697">
    <property type="entry name" value="Maf-like"/>
</dbReference>
<comment type="similarity">
    <text evidence="4">Belongs to the Maf family. YhdE subfamily.</text>
</comment>
<reference evidence="6" key="1">
    <citation type="submission" date="2017-09" db="EMBL/GenBank/DDBJ databases">
        <title>Genome sequence of Nannocystis excedens DSM 71.</title>
        <authorList>
            <person name="Blom J."/>
        </authorList>
    </citation>
    <scope>NUCLEOTIDE SEQUENCE [LARGE SCALE GENOMIC DNA]</scope>
    <source>
        <strain evidence="6">type strain: E19</strain>
    </source>
</reference>
<dbReference type="CDD" id="cd00555">
    <property type="entry name" value="Maf"/>
    <property type="match status" value="1"/>
</dbReference>
<organism evidence="5 6">
    <name type="scientific">Hartmannibacter diazotrophicus</name>
    <dbReference type="NCBI Taxonomy" id="1482074"/>
    <lineage>
        <taxon>Bacteria</taxon>
        <taxon>Pseudomonadati</taxon>
        <taxon>Pseudomonadota</taxon>
        <taxon>Alphaproteobacteria</taxon>
        <taxon>Hyphomicrobiales</taxon>
        <taxon>Pleomorphomonadaceae</taxon>
        <taxon>Hartmannibacter</taxon>
    </lineage>
</organism>
<evidence type="ECO:0000256" key="2">
    <source>
        <dbReference type="ARBA" id="ARBA00022801"/>
    </source>
</evidence>
<dbReference type="KEGG" id="hdi:HDIA_0793"/>
<comment type="catalytic activity">
    <reaction evidence="4">
        <text>UTP + H2O = UMP + diphosphate + H(+)</text>
        <dbReference type="Rhea" id="RHEA:29395"/>
        <dbReference type="ChEBI" id="CHEBI:15377"/>
        <dbReference type="ChEBI" id="CHEBI:15378"/>
        <dbReference type="ChEBI" id="CHEBI:33019"/>
        <dbReference type="ChEBI" id="CHEBI:46398"/>
        <dbReference type="ChEBI" id="CHEBI:57865"/>
        <dbReference type="EC" id="3.6.1.9"/>
    </reaction>
</comment>
<dbReference type="PANTHER" id="PTHR43213:SF5">
    <property type="entry name" value="BIFUNCTIONAL DTTP_UTP PYROPHOSPHATASE_METHYLTRANSFERASE PROTEIN-RELATED"/>
    <property type="match status" value="1"/>
</dbReference>
<keyword evidence="2 4" id="KW-0378">Hydrolase</keyword>
<evidence type="ECO:0000313" key="5">
    <source>
        <dbReference type="EMBL" id="SON54334.1"/>
    </source>
</evidence>
<comment type="cofactor">
    <cofactor evidence="1 4">
        <name>a divalent metal cation</name>
        <dbReference type="ChEBI" id="CHEBI:60240"/>
    </cofactor>
</comment>
<keyword evidence="6" id="KW-1185">Reference proteome</keyword>
<dbReference type="PIRSF" id="PIRSF006305">
    <property type="entry name" value="Maf"/>
    <property type="match status" value="1"/>
</dbReference>
<dbReference type="PANTHER" id="PTHR43213">
    <property type="entry name" value="BIFUNCTIONAL DTTP/UTP PYROPHOSPHATASE/METHYLTRANSFERASE PROTEIN-RELATED"/>
    <property type="match status" value="1"/>
</dbReference>
<gene>
    <name evidence="5" type="primary">yhdE</name>
    <name evidence="5" type="ORF">HDIA_0793</name>
</gene>
<comment type="caution">
    <text evidence="4">Lacks conserved residue(s) required for the propagation of feature annotation.</text>
</comment>
<proteinExistence type="inferred from homology"/>
<keyword evidence="3 4" id="KW-0546">Nucleotide metabolism</keyword>
<dbReference type="Proteomes" id="UP000223606">
    <property type="component" value="Chromosome 1"/>
</dbReference>
<dbReference type="GO" id="GO:0005737">
    <property type="term" value="C:cytoplasm"/>
    <property type="evidence" value="ECO:0007669"/>
    <property type="project" value="UniProtKB-SubCell"/>
</dbReference>
<keyword evidence="4" id="KW-0963">Cytoplasm</keyword>
<dbReference type="Pfam" id="PF02545">
    <property type="entry name" value="Maf"/>
    <property type="match status" value="1"/>
</dbReference>
<sequence length="209" mass="22725">MTGTRDMPYLVLASGSPRRLALLEQIGIVPDKLLPADADETPDKSEPPRKLAARLARTKAEIARLRLETDGETRPTLVLAADTVVAVGRRILPKAETEEQADDCLALLSGRAHRVYTGLCLITPRGTRERLVETRVRFKRLATPEIETYLKSGEWRGKAGGYAIQGLAGAFVVNIAGSYSSVVGLPLYETASLLDGAGYPVRAEWAIRD</sequence>